<proteinExistence type="predicted"/>
<dbReference type="EMBL" id="CP026309">
    <property type="protein sequence ID" value="AUV83480.1"/>
    <property type="molecule type" value="Genomic_DNA"/>
</dbReference>
<dbReference type="AlphaFoldDB" id="A0A2I8VNG4"/>
<evidence type="ECO:0000313" key="2">
    <source>
        <dbReference type="EMBL" id="AUV83480.1"/>
    </source>
</evidence>
<evidence type="ECO:0000259" key="1">
    <source>
        <dbReference type="Pfam" id="PF25942"/>
    </source>
</evidence>
<dbReference type="InterPro" id="IPR058929">
    <property type="entry name" value="Ig_halo"/>
</dbReference>
<dbReference type="OrthoDB" id="302731at2157"/>
<protein>
    <recommendedName>
        <fullName evidence="1">Ig-like domain-containing protein</fullName>
    </recommendedName>
</protein>
<keyword evidence="3" id="KW-1185">Reference proteome</keyword>
<gene>
    <name evidence="2" type="ORF">C2R22_19045</name>
</gene>
<dbReference type="GeneID" id="35594235"/>
<evidence type="ECO:0000313" key="3">
    <source>
        <dbReference type="Proteomes" id="UP000236584"/>
    </source>
</evidence>
<organism evidence="2 3">
    <name type="scientific">Salinigranum rubrum</name>
    <dbReference type="NCBI Taxonomy" id="755307"/>
    <lineage>
        <taxon>Archaea</taxon>
        <taxon>Methanobacteriati</taxon>
        <taxon>Methanobacteriota</taxon>
        <taxon>Stenosarchaea group</taxon>
        <taxon>Halobacteria</taxon>
        <taxon>Halobacteriales</taxon>
        <taxon>Haloferacaceae</taxon>
        <taxon>Salinigranum</taxon>
    </lineage>
</organism>
<feature type="domain" description="Ig-like" evidence="1">
    <location>
        <begin position="37"/>
        <end position="119"/>
    </location>
</feature>
<name>A0A2I8VNG4_9EURY</name>
<dbReference type="Proteomes" id="UP000236584">
    <property type="component" value="Chromosome"/>
</dbReference>
<dbReference type="RefSeq" id="WP_103427169.1">
    <property type="nucleotide sequence ID" value="NZ_CP026309.1"/>
</dbReference>
<dbReference type="Pfam" id="PF25942">
    <property type="entry name" value="Ig_halo"/>
    <property type="match status" value="1"/>
</dbReference>
<accession>A0A2I8VNG4</accession>
<reference evidence="2 3" key="1">
    <citation type="submission" date="2018-01" db="EMBL/GenBank/DDBJ databases">
        <title>Complete genome sequence of Salinigranum rubrum GX10T, an extremely halophilic archaeon isolated from a marine solar saltern.</title>
        <authorList>
            <person name="Han S."/>
        </authorList>
    </citation>
    <scope>NUCLEOTIDE SEQUENCE [LARGE SCALE GENOMIC DNA]</scope>
    <source>
        <strain evidence="2 3">GX10</strain>
    </source>
</reference>
<dbReference type="PROSITE" id="PS51257">
    <property type="entry name" value="PROKAR_LIPOPROTEIN"/>
    <property type="match status" value="1"/>
</dbReference>
<sequence>MNRRRFLAACALVTTAGCTGGPGDAVTMLAVNEHDVSHTVTVWVVRGERLRVAETVDVAAGEFERVADLSPDGGSGDPYRVTVQVDGEVALAREFRPETWFNQLDVFVAGDGTVELNRGQAA</sequence>
<dbReference type="KEGG" id="srub:C2R22_19045"/>